<evidence type="ECO:0000313" key="1">
    <source>
        <dbReference type="EMBL" id="OIT38562.1"/>
    </source>
</evidence>
<keyword evidence="2" id="KW-1185">Reference proteome</keyword>
<dbReference type="AlphaFoldDB" id="A0A314LAF4"/>
<dbReference type="Gramene" id="OIT38562">
    <property type="protein sequence ID" value="OIT38562"/>
    <property type="gene ID" value="A4A49_17929"/>
</dbReference>
<protein>
    <submittedName>
        <fullName evidence="1">Uncharacterized protein</fullName>
    </submittedName>
</protein>
<comment type="caution">
    <text evidence="1">The sequence shown here is derived from an EMBL/GenBank/DDBJ whole genome shotgun (WGS) entry which is preliminary data.</text>
</comment>
<sequence length="80" mass="9042">MRSDEEEIRQATVNTISVPLFVVSSAGSLDLCRCSLMKKEKVQLWVCYGGWWAAAWCSRVLGCVLHEEGRRRSSRSCVYG</sequence>
<reference evidence="1" key="1">
    <citation type="submission" date="2016-11" db="EMBL/GenBank/DDBJ databases">
        <title>The genome of Nicotiana attenuata.</title>
        <authorList>
            <person name="Xu S."/>
            <person name="Brockmoeller T."/>
            <person name="Gaquerel E."/>
            <person name="Navarro A."/>
            <person name="Kuhl H."/>
            <person name="Gase K."/>
            <person name="Ling Z."/>
            <person name="Zhou W."/>
            <person name="Kreitzer C."/>
            <person name="Stanke M."/>
            <person name="Tang H."/>
            <person name="Lyons E."/>
            <person name="Pandey P."/>
            <person name="Pandey S.P."/>
            <person name="Timmermann B."/>
            <person name="Baldwin I.T."/>
        </authorList>
    </citation>
    <scope>NUCLEOTIDE SEQUENCE [LARGE SCALE GENOMIC DNA]</scope>
    <source>
        <strain evidence="1">UT</strain>
    </source>
</reference>
<gene>
    <name evidence="1" type="ORF">A4A49_17929</name>
</gene>
<organism evidence="1 2">
    <name type="scientific">Nicotiana attenuata</name>
    <name type="common">Coyote tobacco</name>
    <dbReference type="NCBI Taxonomy" id="49451"/>
    <lineage>
        <taxon>Eukaryota</taxon>
        <taxon>Viridiplantae</taxon>
        <taxon>Streptophyta</taxon>
        <taxon>Embryophyta</taxon>
        <taxon>Tracheophyta</taxon>
        <taxon>Spermatophyta</taxon>
        <taxon>Magnoliopsida</taxon>
        <taxon>eudicotyledons</taxon>
        <taxon>Gunneridae</taxon>
        <taxon>Pentapetalae</taxon>
        <taxon>asterids</taxon>
        <taxon>lamiids</taxon>
        <taxon>Solanales</taxon>
        <taxon>Solanaceae</taxon>
        <taxon>Nicotianoideae</taxon>
        <taxon>Nicotianeae</taxon>
        <taxon>Nicotiana</taxon>
    </lineage>
</organism>
<name>A0A314LAF4_NICAT</name>
<dbReference type="EMBL" id="MJEQ01000194">
    <property type="protein sequence ID" value="OIT38562.1"/>
    <property type="molecule type" value="Genomic_DNA"/>
</dbReference>
<proteinExistence type="predicted"/>
<evidence type="ECO:0000313" key="2">
    <source>
        <dbReference type="Proteomes" id="UP000187609"/>
    </source>
</evidence>
<accession>A0A314LAF4</accession>
<dbReference type="Proteomes" id="UP000187609">
    <property type="component" value="Unassembled WGS sequence"/>
</dbReference>